<comment type="caution">
    <text evidence="1">The sequence shown here is derived from an EMBL/GenBank/DDBJ whole genome shotgun (WGS) entry which is preliminary data.</text>
</comment>
<gene>
    <name evidence="1" type="ORF">M5D96_009478</name>
</gene>
<accession>A0A9P9YJD9</accession>
<feature type="non-terminal residue" evidence="1">
    <location>
        <position position="66"/>
    </location>
</feature>
<evidence type="ECO:0000313" key="1">
    <source>
        <dbReference type="EMBL" id="KAI8037673.1"/>
    </source>
</evidence>
<reference evidence="1" key="1">
    <citation type="journal article" date="2023" name="Genome Biol. Evol.">
        <title>Long-read-based Genome Assembly of Drosophila gunungcola Reveals Fewer Chemosensory Genes in Flower-breeding Species.</title>
        <authorList>
            <person name="Negi A."/>
            <person name="Liao B.Y."/>
            <person name="Yeh S.D."/>
        </authorList>
    </citation>
    <scope>NUCLEOTIDE SEQUENCE</scope>
    <source>
        <strain evidence="1">Sukarami</strain>
    </source>
</reference>
<feature type="non-terminal residue" evidence="1">
    <location>
        <position position="1"/>
    </location>
</feature>
<sequence length="66" mass="7605">QYTFLSCDRSLKVNKKLTSRVTCVKCLIPASQPILSYRTTQLIEKLQKGISIVRQRKILECTSIVY</sequence>
<dbReference type="EMBL" id="JAMKOV010000011">
    <property type="protein sequence ID" value="KAI8037673.1"/>
    <property type="molecule type" value="Genomic_DNA"/>
</dbReference>
<protein>
    <submittedName>
        <fullName evidence="1">Uncharacterized protein</fullName>
    </submittedName>
</protein>
<organism evidence="1 2">
    <name type="scientific">Drosophila gunungcola</name>
    <name type="common">fruit fly</name>
    <dbReference type="NCBI Taxonomy" id="103775"/>
    <lineage>
        <taxon>Eukaryota</taxon>
        <taxon>Metazoa</taxon>
        <taxon>Ecdysozoa</taxon>
        <taxon>Arthropoda</taxon>
        <taxon>Hexapoda</taxon>
        <taxon>Insecta</taxon>
        <taxon>Pterygota</taxon>
        <taxon>Neoptera</taxon>
        <taxon>Endopterygota</taxon>
        <taxon>Diptera</taxon>
        <taxon>Brachycera</taxon>
        <taxon>Muscomorpha</taxon>
        <taxon>Ephydroidea</taxon>
        <taxon>Drosophilidae</taxon>
        <taxon>Drosophila</taxon>
        <taxon>Sophophora</taxon>
    </lineage>
</organism>
<proteinExistence type="predicted"/>
<keyword evidence="2" id="KW-1185">Reference proteome</keyword>
<dbReference type="AlphaFoldDB" id="A0A9P9YJD9"/>
<dbReference type="Proteomes" id="UP001059596">
    <property type="component" value="Unassembled WGS sequence"/>
</dbReference>
<name>A0A9P9YJD9_9MUSC</name>
<evidence type="ECO:0000313" key="2">
    <source>
        <dbReference type="Proteomes" id="UP001059596"/>
    </source>
</evidence>